<dbReference type="InterPro" id="IPR001173">
    <property type="entry name" value="Glyco_trans_2-like"/>
</dbReference>
<dbReference type="AlphaFoldDB" id="A0A2N3QI23"/>
<keyword evidence="4 6" id="KW-0808">Transferase</keyword>
<evidence type="ECO:0000256" key="1">
    <source>
        <dbReference type="ARBA" id="ARBA00004776"/>
    </source>
</evidence>
<evidence type="ECO:0000256" key="3">
    <source>
        <dbReference type="ARBA" id="ARBA00022676"/>
    </source>
</evidence>
<evidence type="ECO:0000256" key="2">
    <source>
        <dbReference type="ARBA" id="ARBA00006739"/>
    </source>
</evidence>
<name>A0A2N3QI23_9BIFI</name>
<evidence type="ECO:0000259" key="5">
    <source>
        <dbReference type="Pfam" id="PF00535"/>
    </source>
</evidence>
<dbReference type="Proteomes" id="UP000233730">
    <property type="component" value="Unassembled WGS sequence"/>
</dbReference>
<evidence type="ECO:0000313" key="6">
    <source>
        <dbReference type="EMBL" id="PKU90892.1"/>
    </source>
</evidence>
<dbReference type="SUPFAM" id="SSF53448">
    <property type="entry name" value="Nucleotide-diphospho-sugar transferases"/>
    <property type="match status" value="1"/>
</dbReference>
<protein>
    <submittedName>
        <fullName evidence="6">Glycosyl transferase</fullName>
    </submittedName>
</protein>
<organism evidence="6 7">
    <name type="scientific">Bifidobacterium pseudolongum subsp. globosum</name>
    <dbReference type="NCBI Taxonomy" id="1690"/>
    <lineage>
        <taxon>Bacteria</taxon>
        <taxon>Bacillati</taxon>
        <taxon>Actinomycetota</taxon>
        <taxon>Actinomycetes</taxon>
        <taxon>Bifidobacteriales</taxon>
        <taxon>Bifidobacteriaceae</taxon>
        <taxon>Bifidobacterium</taxon>
    </lineage>
</organism>
<comment type="caution">
    <text evidence="6">The sequence shown here is derived from an EMBL/GenBank/DDBJ whole genome shotgun (WGS) entry which is preliminary data.</text>
</comment>
<comment type="pathway">
    <text evidence="1">Cell wall biogenesis; cell wall polysaccharide biosynthesis.</text>
</comment>
<evidence type="ECO:0000256" key="4">
    <source>
        <dbReference type="ARBA" id="ARBA00022679"/>
    </source>
</evidence>
<keyword evidence="3" id="KW-0328">Glycosyltransferase</keyword>
<reference evidence="6 7" key="1">
    <citation type="submission" date="2017-10" db="EMBL/GenBank/DDBJ databases">
        <title>Bifidobacterium genomics.</title>
        <authorList>
            <person name="Lugli G.A."/>
            <person name="Milani C."/>
            <person name="Mancabelli L."/>
        </authorList>
    </citation>
    <scope>NUCLEOTIDE SEQUENCE [LARGE SCALE GENOMIC DNA]</scope>
    <source>
        <strain evidence="6 7">1524B</strain>
    </source>
</reference>
<sequence length="295" mass="34434">MNNKFGFVILHYLSDEDTQECVESILQKIVGSSTTSVEIVIVDNFSDNGSVERLETLYEDNSCMHFIKNKENLGFAKANNIGYKYCQDNLKCDYIVVLNNDTIIDSKNFISQSIRDYETLDAGVIGPDIQSTKDDGHQNPVPHVIRSREDVNRERRFLRLNLQLCRWGLYDFVRVVKYKVLRRSRPIDNPLSSTWAEPRMHTQLHGACYIFTPLFLREFSLAFDDRTFMYLEEEILYDRCEEAGIKMIYDPAIKIYHKEESSTDLLNKSTKAKRIFRLTNLLDSLDVVETYMDEK</sequence>
<accession>A0A2N3QI23</accession>
<evidence type="ECO:0000313" key="7">
    <source>
        <dbReference type="Proteomes" id="UP000233730"/>
    </source>
</evidence>
<proteinExistence type="inferred from homology"/>
<dbReference type="EMBL" id="PCGZ01000004">
    <property type="protein sequence ID" value="PKU90892.1"/>
    <property type="molecule type" value="Genomic_DNA"/>
</dbReference>
<dbReference type="PANTHER" id="PTHR43179:SF12">
    <property type="entry name" value="GALACTOFURANOSYLTRANSFERASE GLFT2"/>
    <property type="match status" value="1"/>
</dbReference>
<comment type="similarity">
    <text evidence="2">Belongs to the glycosyltransferase 2 family.</text>
</comment>
<dbReference type="Gene3D" id="3.90.550.10">
    <property type="entry name" value="Spore Coat Polysaccharide Biosynthesis Protein SpsA, Chain A"/>
    <property type="match status" value="1"/>
</dbReference>
<feature type="domain" description="Glycosyltransferase 2-like" evidence="5">
    <location>
        <begin position="9"/>
        <end position="152"/>
    </location>
</feature>
<dbReference type="Pfam" id="PF00535">
    <property type="entry name" value="Glycos_transf_2"/>
    <property type="match status" value="1"/>
</dbReference>
<dbReference type="GO" id="GO:0016757">
    <property type="term" value="F:glycosyltransferase activity"/>
    <property type="evidence" value="ECO:0007669"/>
    <property type="project" value="UniProtKB-KW"/>
</dbReference>
<dbReference type="InterPro" id="IPR029044">
    <property type="entry name" value="Nucleotide-diphossugar_trans"/>
</dbReference>
<dbReference type="PANTHER" id="PTHR43179">
    <property type="entry name" value="RHAMNOSYLTRANSFERASE WBBL"/>
    <property type="match status" value="1"/>
</dbReference>
<gene>
    <name evidence="6" type="ORF">CQR46_0774</name>
</gene>
<dbReference type="RefSeq" id="WP_180327512.1">
    <property type="nucleotide sequence ID" value="NZ_PCGZ01000004.1"/>
</dbReference>